<sequence>MDACKKAPAEKYQFLLVDCFPTTDEDQRLQQSIFPDQKGNVPKANVPYESLYEESLEELVDRSLTYLKLFFTNVFIKKHWRLPTSSPGAIESPAALNQHEKNDVVILDDLRLAEEIPPLFVNVGAGFMAEIKTFQISAVRGRLDPQSIANPNSLA</sequence>
<organism evidence="1 2">
    <name type="scientific">Trichonephila clavipes</name>
    <name type="common">Golden silk orbweaver</name>
    <name type="synonym">Nephila clavipes</name>
    <dbReference type="NCBI Taxonomy" id="2585209"/>
    <lineage>
        <taxon>Eukaryota</taxon>
        <taxon>Metazoa</taxon>
        <taxon>Ecdysozoa</taxon>
        <taxon>Arthropoda</taxon>
        <taxon>Chelicerata</taxon>
        <taxon>Arachnida</taxon>
        <taxon>Araneae</taxon>
        <taxon>Araneomorphae</taxon>
        <taxon>Entelegynae</taxon>
        <taxon>Araneoidea</taxon>
        <taxon>Nephilidae</taxon>
        <taxon>Trichonephila</taxon>
    </lineage>
</organism>
<gene>
    <name evidence="1" type="ORF">TNCV_28001</name>
</gene>
<comment type="caution">
    <text evidence="1">The sequence shown here is derived from an EMBL/GenBank/DDBJ whole genome shotgun (WGS) entry which is preliminary data.</text>
</comment>
<reference evidence="1" key="1">
    <citation type="submission" date="2020-08" db="EMBL/GenBank/DDBJ databases">
        <title>Multicomponent nature underlies the extraordinary mechanical properties of spider dragline silk.</title>
        <authorList>
            <person name="Kono N."/>
            <person name="Nakamura H."/>
            <person name="Mori M."/>
            <person name="Yoshida Y."/>
            <person name="Ohtoshi R."/>
            <person name="Malay A.D."/>
            <person name="Moran D.A.P."/>
            <person name="Tomita M."/>
            <person name="Numata K."/>
            <person name="Arakawa K."/>
        </authorList>
    </citation>
    <scope>NUCLEOTIDE SEQUENCE</scope>
</reference>
<name>A0A8X6WKV1_TRICX</name>
<dbReference type="AlphaFoldDB" id="A0A8X6WKV1"/>
<keyword evidence="2" id="KW-1185">Reference proteome</keyword>
<proteinExistence type="predicted"/>
<evidence type="ECO:0000313" key="2">
    <source>
        <dbReference type="Proteomes" id="UP000887159"/>
    </source>
</evidence>
<protein>
    <submittedName>
        <fullName evidence="1">Uncharacterized protein</fullName>
    </submittedName>
</protein>
<accession>A0A8X6WKV1</accession>
<dbReference type="EMBL" id="BMAU01021437">
    <property type="protein sequence ID" value="GFY36595.1"/>
    <property type="molecule type" value="Genomic_DNA"/>
</dbReference>
<evidence type="ECO:0000313" key="1">
    <source>
        <dbReference type="EMBL" id="GFY36595.1"/>
    </source>
</evidence>
<dbReference type="Proteomes" id="UP000887159">
    <property type="component" value="Unassembled WGS sequence"/>
</dbReference>